<dbReference type="RefSeq" id="WP_246895344.1">
    <property type="nucleotide sequence ID" value="NZ_JAKGAK010000020.1"/>
</dbReference>
<reference evidence="3" key="1">
    <citation type="journal article" date="2019" name="Int. J. Syst. Evol. Microbiol.">
        <title>The Global Catalogue of Microorganisms (GCM) 10K type strain sequencing project: providing services to taxonomists for standard genome sequencing and annotation.</title>
        <authorList>
            <consortium name="The Broad Institute Genomics Platform"/>
            <consortium name="The Broad Institute Genome Sequencing Center for Infectious Disease"/>
            <person name="Wu L."/>
            <person name="Ma J."/>
        </authorList>
    </citation>
    <scope>NUCLEOTIDE SEQUENCE [LARGE SCALE GENOMIC DNA]</scope>
    <source>
        <strain evidence="3">CCUG 49679</strain>
    </source>
</reference>
<evidence type="ECO:0000256" key="1">
    <source>
        <dbReference type="SAM" id="MobiDB-lite"/>
    </source>
</evidence>
<sequence length="47" mass="5581">MKRMIGAAIANWFRKPENREKAKRTAKQMADKYQNRRKKSPNDSSSR</sequence>
<accession>A0ABV8XDC6</accession>
<dbReference type="Proteomes" id="UP001596015">
    <property type="component" value="Unassembled WGS sequence"/>
</dbReference>
<feature type="region of interest" description="Disordered" evidence="1">
    <location>
        <begin position="14"/>
        <end position="47"/>
    </location>
</feature>
<proteinExistence type="predicted"/>
<protein>
    <submittedName>
        <fullName evidence="2">Uncharacterized protein</fullName>
    </submittedName>
</protein>
<comment type="caution">
    <text evidence="2">The sequence shown here is derived from an EMBL/GenBank/DDBJ whole genome shotgun (WGS) entry which is preliminary data.</text>
</comment>
<organism evidence="2 3">
    <name type="scientific">Chromohalobacter beijerinckii</name>
    <dbReference type="NCBI Taxonomy" id="86179"/>
    <lineage>
        <taxon>Bacteria</taxon>
        <taxon>Pseudomonadati</taxon>
        <taxon>Pseudomonadota</taxon>
        <taxon>Gammaproteobacteria</taxon>
        <taxon>Oceanospirillales</taxon>
        <taxon>Halomonadaceae</taxon>
        <taxon>Chromohalobacter</taxon>
    </lineage>
</organism>
<name>A0ABV8XDC6_9GAMM</name>
<gene>
    <name evidence="2" type="ORF">ACFO0E_03915</name>
</gene>
<evidence type="ECO:0000313" key="2">
    <source>
        <dbReference type="EMBL" id="MFC4415554.1"/>
    </source>
</evidence>
<keyword evidence="3" id="KW-1185">Reference proteome</keyword>
<dbReference type="EMBL" id="JBHSEO010000016">
    <property type="protein sequence ID" value="MFC4415554.1"/>
    <property type="molecule type" value="Genomic_DNA"/>
</dbReference>
<evidence type="ECO:0000313" key="3">
    <source>
        <dbReference type="Proteomes" id="UP001596015"/>
    </source>
</evidence>